<gene>
    <name evidence="5" type="primary">ydaF_13</name>
    <name evidence="5" type="ORF">SDC9_146656</name>
</gene>
<evidence type="ECO:0000256" key="1">
    <source>
        <dbReference type="ARBA" id="ARBA00022679"/>
    </source>
</evidence>
<evidence type="ECO:0000259" key="4">
    <source>
        <dbReference type="PROSITE" id="PS51186"/>
    </source>
</evidence>
<dbReference type="AlphaFoldDB" id="A0A645ED99"/>
<evidence type="ECO:0000256" key="3">
    <source>
        <dbReference type="ARBA" id="ARBA00038502"/>
    </source>
</evidence>
<dbReference type="GO" id="GO:0016747">
    <property type="term" value="F:acyltransferase activity, transferring groups other than amino-acyl groups"/>
    <property type="evidence" value="ECO:0007669"/>
    <property type="project" value="InterPro"/>
</dbReference>
<dbReference type="PROSITE" id="PS51186">
    <property type="entry name" value="GNAT"/>
    <property type="match status" value="1"/>
</dbReference>
<protein>
    <submittedName>
        <fullName evidence="5">Putative ribosomal N-acetyltransferase YdaF</fullName>
        <ecNumber evidence="5">2.3.1.-</ecNumber>
    </submittedName>
</protein>
<evidence type="ECO:0000313" key="5">
    <source>
        <dbReference type="EMBL" id="MPM99465.1"/>
    </source>
</evidence>
<dbReference type="Pfam" id="PF13302">
    <property type="entry name" value="Acetyltransf_3"/>
    <property type="match status" value="1"/>
</dbReference>
<dbReference type="PANTHER" id="PTHR43792:SF8">
    <property type="entry name" value="[RIBOSOMAL PROTEIN US5]-ALANINE N-ACETYLTRANSFERASE"/>
    <property type="match status" value="1"/>
</dbReference>
<evidence type="ECO:0000256" key="2">
    <source>
        <dbReference type="ARBA" id="ARBA00023315"/>
    </source>
</evidence>
<dbReference type="InterPro" id="IPR000182">
    <property type="entry name" value="GNAT_dom"/>
</dbReference>
<dbReference type="SUPFAM" id="SSF55729">
    <property type="entry name" value="Acyl-CoA N-acyltransferases (Nat)"/>
    <property type="match status" value="1"/>
</dbReference>
<reference evidence="5" key="1">
    <citation type="submission" date="2019-08" db="EMBL/GenBank/DDBJ databases">
        <authorList>
            <person name="Kucharzyk K."/>
            <person name="Murdoch R.W."/>
            <person name="Higgins S."/>
            <person name="Loffler F."/>
        </authorList>
    </citation>
    <scope>NUCLEOTIDE SEQUENCE</scope>
</reference>
<dbReference type="EC" id="2.3.1.-" evidence="5"/>
<dbReference type="Gene3D" id="3.40.630.30">
    <property type="match status" value="1"/>
</dbReference>
<dbReference type="PANTHER" id="PTHR43792">
    <property type="entry name" value="GNAT FAMILY, PUTATIVE (AFU_ORTHOLOGUE AFUA_3G00765)-RELATED-RELATED"/>
    <property type="match status" value="1"/>
</dbReference>
<organism evidence="5">
    <name type="scientific">bioreactor metagenome</name>
    <dbReference type="NCBI Taxonomy" id="1076179"/>
    <lineage>
        <taxon>unclassified sequences</taxon>
        <taxon>metagenomes</taxon>
        <taxon>ecological metagenomes</taxon>
    </lineage>
</organism>
<dbReference type="InterPro" id="IPR051531">
    <property type="entry name" value="N-acetyltransferase"/>
</dbReference>
<dbReference type="EMBL" id="VSSQ01045556">
    <property type="protein sequence ID" value="MPM99465.1"/>
    <property type="molecule type" value="Genomic_DNA"/>
</dbReference>
<dbReference type="InterPro" id="IPR016181">
    <property type="entry name" value="Acyl_CoA_acyltransferase"/>
</dbReference>
<comment type="caution">
    <text evidence="5">The sequence shown here is derived from an EMBL/GenBank/DDBJ whole genome shotgun (WGS) entry which is preliminary data.</text>
</comment>
<comment type="similarity">
    <text evidence="3">Belongs to the acetyltransferase family. RimJ subfamily.</text>
</comment>
<name>A0A645ED99_9ZZZZ</name>
<sequence length="100" mass="11016">MGSIGILLKSDVFAKCAEIGYWLGEPFWDKGLGTAAIVKMCEYAFAHYDINRIFAQTCGGNTGSRRALERAGFALEGVLKKCIYKNSKFYDGCIYALLKG</sequence>
<accession>A0A645ED99</accession>
<feature type="domain" description="N-acetyltransferase" evidence="4">
    <location>
        <begin position="1"/>
        <end position="91"/>
    </location>
</feature>
<keyword evidence="2 5" id="KW-0012">Acyltransferase</keyword>
<proteinExistence type="inferred from homology"/>
<keyword evidence="1 5" id="KW-0808">Transferase</keyword>